<feature type="region of interest" description="Disordered" evidence="2">
    <location>
        <begin position="375"/>
        <end position="396"/>
    </location>
</feature>
<feature type="signal peptide" evidence="3">
    <location>
        <begin position="1"/>
        <end position="19"/>
    </location>
</feature>
<evidence type="ECO:0000256" key="1">
    <source>
        <dbReference type="SAM" id="Coils"/>
    </source>
</evidence>
<feature type="coiled-coil region" evidence="1">
    <location>
        <begin position="101"/>
        <end position="128"/>
    </location>
</feature>
<gene>
    <name evidence="4" type="ORF">QTN89_04370</name>
</gene>
<dbReference type="EMBL" id="JASZZN010000003">
    <property type="protein sequence ID" value="MDM4014654.1"/>
    <property type="molecule type" value="Genomic_DNA"/>
</dbReference>
<keyword evidence="5" id="KW-1185">Reference proteome</keyword>
<keyword evidence="3" id="KW-0732">Signal</keyword>
<dbReference type="Proteomes" id="UP001239462">
    <property type="component" value="Unassembled WGS sequence"/>
</dbReference>
<organism evidence="4 5">
    <name type="scientific">Roseiconus lacunae</name>
    <dbReference type="NCBI Taxonomy" id="2605694"/>
    <lineage>
        <taxon>Bacteria</taxon>
        <taxon>Pseudomonadati</taxon>
        <taxon>Planctomycetota</taxon>
        <taxon>Planctomycetia</taxon>
        <taxon>Pirellulales</taxon>
        <taxon>Pirellulaceae</taxon>
        <taxon>Roseiconus</taxon>
    </lineage>
</organism>
<feature type="coiled-coil region" evidence="1">
    <location>
        <begin position="36"/>
        <end position="63"/>
    </location>
</feature>
<dbReference type="Gene3D" id="1.20.5.340">
    <property type="match status" value="1"/>
</dbReference>
<sequence length="396" mass="44611">MKRFSILLMFALVASVSTASKIPPQMTLTRQVDSELGRMQTDLRSLESQLSELQSNVRDARGRVDTAIRVSGMIRSLDRRVEKLIDQLKPYQSIPKVRTFARNLSRNLQRIHEQLHELRKKSDHCERNVLKPLKQRLVSIEQTVMGGRQKLAGYRNGVAVWRSELASLSIQASRLPSVSSKVDRCVGEINPMLRSANRVLHTATENTVSILRQVNRLGRMFTAYQSVGHSLASFEKKIVPAEATVGKLDNTLGKELKIKLPFSKKYLRFTIREILEKPGQIVGVVLKPFEALADKALQPLLKKLNLQIKPPAGLAELTRELDQVQTIHQAIDRLGSNLVSEALSQLESVSRRAIALRTEVRRTFAAAQHETYPIKQTPKPKNTSERPPVAMFLQLG</sequence>
<evidence type="ECO:0000256" key="3">
    <source>
        <dbReference type="SAM" id="SignalP"/>
    </source>
</evidence>
<feature type="chain" id="PRO_5046548672" evidence="3">
    <location>
        <begin position="20"/>
        <end position="396"/>
    </location>
</feature>
<evidence type="ECO:0000313" key="4">
    <source>
        <dbReference type="EMBL" id="MDM4014654.1"/>
    </source>
</evidence>
<dbReference type="RefSeq" id="WP_289162337.1">
    <property type="nucleotide sequence ID" value="NZ_JASZZN010000003.1"/>
</dbReference>
<protein>
    <submittedName>
        <fullName evidence="4">Uncharacterized protein</fullName>
    </submittedName>
</protein>
<name>A0ABT7PDT2_9BACT</name>
<evidence type="ECO:0000313" key="5">
    <source>
        <dbReference type="Proteomes" id="UP001239462"/>
    </source>
</evidence>
<proteinExistence type="predicted"/>
<keyword evidence="1" id="KW-0175">Coiled coil</keyword>
<comment type="caution">
    <text evidence="4">The sequence shown here is derived from an EMBL/GenBank/DDBJ whole genome shotgun (WGS) entry which is preliminary data.</text>
</comment>
<accession>A0ABT7PDT2</accession>
<evidence type="ECO:0000256" key="2">
    <source>
        <dbReference type="SAM" id="MobiDB-lite"/>
    </source>
</evidence>
<reference evidence="4 5" key="1">
    <citation type="submission" date="2023-06" db="EMBL/GenBank/DDBJ databases">
        <title>Roseiconus lacunae JC819 isolated from Gulf of Mannar region, Tamil Nadu.</title>
        <authorList>
            <person name="Pk S."/>
            <person name="Ch S."/>
            <person name="Ch V.R."/>
        </authorList>
    </citation>
    <scope>NUCLEOTIDE SEQUENCE [LARGE SCALE GENOMIC DNA]</scope>
    <source>
        <strain evidence="4 5">JC819</strain>
    </source>
</reference>